<evidence type="ECO:0000313" key="3">
    <source>
        <dbReference type="EMBL" id="ETO32103.1"/>
    </source>
</evidence>
<evidence type="ECO:0000256" key="2">
    <source>
        <dbReference type="SAM" id="MobiDB-lite"/>
    </source>
</evidence>
<dbReference type="EMBL" id="ASPP01004485">
    <property type="protein sequence ID" value="ETO32103.1"/>
    <property type="molecule type" value="Genomic_DNA"/>
</dbReference>
<feature type="region of interest" description="Disordered" evidence="2">
    <location>
        <begin position="123"/>
        <end position="150"/>
    </location>
</feature>
<organism evidence="3 4">
    <name type="scientific">Reticulomyxa filosa</name>
    <dbReference type="NCBI Taxonomy" id="46433"/>
    <lineage>
        <taxon>Eukaryota</taxon>
        <taxon>Sar</taxon>
        <taxon>Rhizaria</taxon>
        <taxon>Retaria</taxon>
        <taxon>Foraminifera</taxon>
        <taxon>Monothalamids</taxon>
        <taxon>Reticulomyxidae</taxon>
        <taxon>Reticulomyxa</taxon>
    </lineage>
</organism>
<name>X6P1T6_RETFI</name>
<feature type="non-terminal residue" evidence="3">
    <location>
        <position position="224"/>
    </location>
</feature>
<dbReference type="Gene3D" id="2.130.10.10">
    <property type="entry name" value="YVTN repeat-like/Quinoprotein amine dehydrogenase"/>
    <property type="match status" value="1"/>
</dbReference>
<feature type="compositionally biased region" description="Basic and acidic residues" evidence="2">
    <location>
        <begin position="124"/>
        <end position="135"/>
    </location>
</feature>
<proteinExistence type="predicted"/>
<evidence type="ECO:0000313" key="4">
    <source>
        <dbReference type="Proteomes" id="UP000023152"/>
    </source>
</evidence>
<dbReference type="InterPro" id="IPR015943">
    <property type="entry name" value="WD40/YVTN_repeat-like_dom_sf"/>
</dbReference>
<accession>X6P1T6</accession>
<protein>
    <submittedName>
        <fullName evidence="3">Uncharacterized protein</fullName>
    </submittedName>
</protein>
<gene>
    <name evidence="3" type="ORF">RFI_05015</name>
</gene>
<reference evidence="3 4" key="1">
    <citation type="journal article" date="2013" name="Curr. Biol.">
        <title>The Genome of the Foraminiferan Reticulomyxa filosa.</title>
        <authorList>
            <person name="Glockner G."/>
            <person name="Hulsmann N."/>
            <person name="Schleicher M."/>
            <person name="Noegel A.A."/>
            <person name="Eichinger L."/>
            <person name="Gallinger C."/>
            <person name="Pawlowski J."/>
            <person name="Sierra R."/>
            <person name="Euteneuer U."/>
            <person name="Pillet L."/>
            <person name="Moustafa A."/>
            <person name="Platzer M."/>
            <person name="Groth M."/>
            <person name="Szafranski K."/>
            <person name="Schliwa M."/>
        </authorList>
    </citation>
    <scope>NUCLEOTIDE SEQUENCE [LARGE SCALE GENOMIC DNA]</scope>
</reference>
<dbReference type="Proteomes" id="UP000023152">
    <property type="component" value="Unassembled WGS sequence"/>
</dbReference>
<dbReference type="AlphaFoldDB" id="X6P1T6"/>
<feature type="repeat" description="WD" evidence="1">
    <location>
        <begin position="176"/>
        <end position="208"/>
    </location>
</feature>
<keyword evidence="1" id="KW-0853">WD repeat</keyword>
<dbReference type="InterPro" id="IPR036322">
    <property type="entry name" value="WD40_repeat_dom_sf"/>
</dbReference>
<dbReference type="SUPFAM" id="SSF50978">
    <property type="entry name" value="WD40 repeat-like"/>
    <property type="match status" value="1"/>
</dbReference>
<comment type="caution">
    <text evidence="3">The sequence shown here is derived from an EMBL/GenBank/DDBJ whole genome shotgun (WGS) entry which is preliminary data.</text>
</comment>
<keyword evidence="4" id="KW-1185">Reference proteome</keyword>
<sequence>MNIRDSSLPNKAYMMNDAIFSGNGMNTQQHHMQIGRDSVLDNSLTTQNDLTSKKSISHSKYDRKSLYDLQQAIKNKHITNVASFLKFVRQKAPPAESSTQSNVNSTTETVDYGHKSLNCQNGDWDLKSTSEHDKTMGPSSSQTGNSSPIRYDKHTKKLVHCTVGLSELRMSCLKVLKGHRQRPSAMDWNPTNGDLASVSREGLLIFWDTLTEFKKYAILLDCEF</sequence>
<dbReference type="SMART" id="SM00320">
    <property type="entry name" value="WD40"/>
    <property type="match status" value="1"/>
</dbReference>
<feature type="compositionally biased region" description="Polar residues" evidence="2">
    <location>
        <begin position="137"/>
        <end position="148"/>
    </location>
</feature>
<dbReference type="PROSITE" id="PS50082">
    <property type="entry name" value="WD_REPEATS_2"/>
    <property type="match status" value="1"/>
</dbReference>
<evidence type="ECO:0000256" key="1">
    <source>
        <dbReference type="PROSITE-ProRule" id="PRU00221"/>
    </source>
</evidence>
<dbReference type="InterPro" id="IPR001680">
    <property type="entry name" value="WD40_rpt"/>
</dbReference>